<dbReference type="KEGG" id="pau:PA14_18630"/>
<evidence type="ECO:0000256" key="8">
    <source>
        <dbReference type="SAM" id="SignalP"/>
    </source>
</evidence>
<dbReference type="InterPro" id="IPR000209">
    <property type="entry name" value="Peptidase_S8/S53_dom"/>
</dbReference>
<keyword evidence="4 6" id="KW-0378">Hydrolase</keyword>
<dbReference type="InterPro" id="IPR013425">
    <property type="entry name" value="Autotrns_rpt"/>
</dbReference>
<dbReference type="GO" id="GO:0019867">
    <property type="term" value="C:outer membrane"/>
    <property type="evidence" value="ECO:0007669"/>
    <property type="project" value="InterPro"/>
</dbReference>
<name>A0A0H2ZEM3_PSEAB</name>
<organism evidence="10 11">
    <name type="scientific">Pseudomonas aeruginosa (strain UCBPP-PA14)</name>
    <dbReference type="NCBI Taxonomy" id="208963"/>
    <lineage>
        <taxon>Bacteria</taxon>
        <taxon>Pseudomonadati</taxon>
        <taxon>Pseudomonadota</taxon>
        <taxon>Gammaproteobacteria</taxon>
        <taxon>Pseudomonadales</taxon>
        <taxon>Pseudomonadaceae</taxon>
        <taxon>Pseudomonas</taxon>
    </lineage>
</organism>
<dbReference type="InterPro" id="IPR051048">
    <property type="entry name" value="Peptidase_S8/S53_subtilisin"/>
</dbReference>
<dbReference type="PROSITE" id="PS00137">
    <property type="entry name" value="SUBTILASE_HIS"/>
    <property type="match status" value="1"/>
</dbReference>
<reference evidence="10 11" key="1">
    <citation type="journal article" date="2006" name="Genome Biol.">
        <title>Genomic analysis reveals that Pseudomonas aeruginosa virulence is combinatorial.</title>
        <authorList>
            <person name="Lee D.G."/>
            <person name="Urbach J.M."/>
            <person name="Wu G."/>
            <person name="Liberati N.T."/>
            <person name="Feinbaum R.L."/>
            <person name="Miyata S."/>
            <person name="Diggins L.T."/>
            <person name="He J."/>
            <person name="Saucier M."/>
            <person name="Deziel E."/>
            <person name="Friedman L."/>
            <person name="Li L."/>
            <person name="Grills G."/>
            <person name="Montgomery K."/>
            <person name="Kucherlapati R."/>
            <person name="Rahme L.G."/>
            <person name="Ausubel F.M."/>
        </authorList>
    </citation>
    <scope>NUCLEOTIDE SEQUENCE [LARGE SCALE GENOMIC DNA]</scope>
    <source>
        <strain evidence="10 11">UCBPP-PA14</strain>
    </source>
</reference>
<sequence length="995" mass="104576">MTDDHSFRPRPTSLSAALLLGAWIAQPATAAYVEAGRPGDPASWRSAEYQQDWGLERMRADQAYAAGIDGQGVKIGEMDSGFDPSHPDTPASRYQPVTASGTYVDGTPFSVSGAMNGNNDSHGTHVGGTLGASRDGVGMHGVAYAAQVYVANTNQNDSFLFGPTPDPNYFKAAYQALADAGVRAINNSWGSQPKDVSYETLDGLHAAYAQHYGRSTWLDAAAGVSRQGVINVFSAGNSGYANASVRSALPYFQPDLEGHWLAVSGLDQQNGQRYNRCGIAKYWCITTPGRLINSTMPGGGYANKSGTSMAAPHATGALALVMQRYPYLNNEQALQVLLTTATQLDGTPTGAPTDTVGWGVPDLGRAMHGPGQLLGRFEANLPAGLRDEWSNPISDSALLQRQAEDAAEHAAWQRTLKDKGWENGLPAGASQQERTDYAIGMARDQAAAQRQYQGSLVKAGAGSLVLSGDSTYRGPTLVDGGLLSVDGSLLSAVEVNAGGTLGGSGRIGGLLARSGGTVAAGNSIGTLEVAGDLRFESGSTYAVELSESASDRIVASGKASIAGGNVTLAMENSPDLLSQSQVESLVGRRYDILDAAGGIDGRFDAVLPNYLFLGGTLDYAANAIRLDIGRNGTALASVAQTPNQAAVAGAVEALGAGNPVYESLLLSENAATAQRAFQQLSGEIYPALAGLLLNDSRYLRDSVGERLRQASDGEAGREAPEGWFKALGSWGKSADGSHGSEGYRHSVGGFLLGVDSQVASDTRLGLVAGYSNSSLNMDSSLQSSASIDSYHLGAYLGRQLQQWRLSLGAAHAWHRAEVKRDLQYGAVAGKQKAKLDAQSSQLFAEAAYALGWRSLELEPFAGLAYVHVASDDFRERGSAAALEGGDDNLDAAFTTLGLRAKRHFELDAERRLALSGTLGWRHNLSDTTPQRHLAFASGSQPFNVESVALSRDAALLGVDASLAVNREVSVRLGYNGLLGSREKDHGVGLAVDWRF</sequence>
<evidence type="ECO:0000313" key="11">
    <source>
        <dbReference type="Proteomes" id="UP000000653"/>
    </source>
</evidence>
<evidence type="ECO:0000256" key="2">
    <source>
        <dbReference type="ARBA" id="ARBA00022670"/>
    </source>
</evidence>
<dbReference type="NCBIfam" id="TIGR02601">
    <property type="entry name" value="autotrns_rpt"/>
    <property type="match status" value="1"/>
</dbReference>
<dbReference type="PANTHER" id="PTHR43399:SF4">
    <property type="entry name" value="CELL WALL-ASSOCIATED PROTEASE"/>
    <property type="match status" value="1"/>
</dbReference>
<evidence type="ECO:0000256" key="7">
    <source>
        <dbReference type="SAM" id="MobiDB-lite"/>
    </source>
</evidence>
<evidence type="ECO:0000256" key="3">
    <source>
        <dbReference type="ARBA" id="ARBA00022729"/>
    </source>
</evidence>
<dbReference type="InterPro" id="IPR034061">
    <property type="entry name" value="Peptidases_S8_Autotransporter"/>
</dbReference>
<dbReference type="Pfam" id="PF03797">
    <property type="entry name" value="Autotransporter"/>
    <property type="match status" value="1"/>
</dbReference>
<feature type="active site" description="Charge relay system" evidence="6">
    <location>
        <position position="308"/>
    </location>
</feature>
<dbReference type="InterPro" id="IPR022398">
    <property type="entry name" value="Peptidase_S8_His-AS"/>
</dbReference>
<dbReference type="EMBL" id="CP000438">
    <property type="protein sequence ID" value="ABJ12770.1"/>
    <property type="molecule type" value="Genomic_DNA"/>
</dbReference>
<feature type="region of interest" description="Disordered" evidence="7">
    <location>
        <begin position="409"/>
        <end position="428"/>
    </location>
</feature>
<evidence type="ECO:0000256" key="5">
    <source>
        <dbReference type="ARBA" id="ARBA00022825"/>
    </source>
</evidence>
<dbReference type="InterPro" id="IPR006315">
    <property type="entry name" value="OM_autotransptr_brl_dom"/>
</dbReference>
<proteinExistence type="inferred from homology"/>
<dbReference type="Proteomes" id="UP000000653">
    <property type="component" value="Chromosome"/>
</dbReference>
<evidence type="ECO:0000256" key="4">
    <source>
        <dbReference type="ARBA" id="ARBA00022801"/>
    </source>
</evidence>
<dbReference type="RefSeq" id="WP_003138109.1">
    <property type="nucleotide sequence ID" value="NC_008463.1"/>
</dbReference>
<dbReference type="PANTHER" id="PTHR43399">
    <property type="entry name" value="SUBTILISIN-RELATED"/>
    <property type="match status" value="1"/>
</dbReference>
<protein>
    <submittedName>
        <fullName evidence="10">Putative serine protease</fullName>
    </submittedName>
</protein>
<feature type="active site" description="Charge relay system" evidence="6">
    <location>
        <position position="122"/>
    </location>
</feature>
<dbReference type="HOGENOM" id="CLU_005887_2_0_6"/>
<dbReference type="InterPro" id="IPR005546">
    <property type="entry name" value="Autotransporte_beta"/>
</dbReference>
<dbReference type="SUPFAM" id="SSF52743">
    <property type="entry name" value="Subtilisin-like"/>
    <property type="match status" value="1"/>
</dbReference>
<dbReference type="Pfam" id="PF12951">
    <property type="entry name" value="PATR"/>
    <property type="match status" value="1"/>
</dbReference>
<dbReference type="NCBIfam" id="TIGR01414">
    <property type="entry name" value="autotrans_barl"/>
    <property type="match status" value="1"/>
</dbReference>
<feature type="domain" description="Autotransporter" evidence="9">
    <location>
        <begin position="715"/>
        <end position="995"/>
    </location>
</feature>
<dbReference type="Pfam" id="PF00082">
    <property type="entry name" value="Peptidase_S8"/>
    <property type="match status" value="1"/>
</dbReference>
<feature type="active site" description="Charge relay system" evidence="6">
    <location>
        <position position="79"/>
    </location>
</feature>
<dbReference type="PROSITE" id="PS51208">
    <property type="entry name" value="AUTOTRANSPORTER"/>
    <property type="match status" value="1"/>
</dbReference>
<evidence type="ECO:0000313" key="10">
    <source>
        <dbReference type="EMBL" id="ABJ12770.1"/>
    </source>
</evidence>
<comment type="similarity">
    <text evidence="1 6">Belongs to the peptidase S8 family.</text>
</comment>
<dbReference type="InterPro" id="IPR036852">
    <property type="entry name" value="Peptidase_S8/S53_dom_sf"/>
</dbReference>
<dbReference type="CDD" id="cd04848">
    <property type="entry name" value="Peptidases_S8_Autotransporter_serine_protease_like"/>
    <property type="match status" value="1"/>
</dbReference>
<feature type="signal peptide" evidence="8">
    <location>
        <begin position="1"/>
        <end position="30"/>
    </location>
</feature>
<evidence type="ECO:0000256" key="1">
    <source>
        <dbReference type="ARBA" id="ARBA00011073"/>
    </source>
</evidence>
<dbReference type="SUPFAM" id="SSF103515">
    <property type="entry name" value="Autotransporter"/>
    <property type="match status" value="1"/>
</dbReference>
<keyword evidence="3 8" id="KW-0732">Signal</keyword>
<dbReference type="BioCyc" id="PAER208963:G1G74-1534-MONOMER"/>
<dbReference type="Gene3D" id="3.40.50.200">
    <property type="entry name" value="Peptidase S8/S53 domain"/>
    <property type="match status" value="1"/>
</dbReference>
<evidence type="ECO:0000256" key="6">
    <source>
        <dbReference type="PROSITE-ProRule" id="PRU01240"/>
    </source>
</evidence>
<dbReference type="GO" id="GO:0006508">
    <property type="term" value="P:proteolysis"/>
    <property type="evidence" value="ECO:0007669"/>
    <property type="project" value="UniProtKB-KW"/>
</dbReference>
<evidence type="ECO:0000259" key="9">
    <source>
        <dbReference type="PROSITE" id="PS51208"/>
    </source>
</evidence>
<dbReference type="PRINTS" id="PR00723">
    <property type="entry name" value="SUBTILISIN"/>
</dbReference>
<dbReference type="AlphaFoldDB" id="A0A0H2ZEM3"/>
<dbReference type="GO" id="GO:0004252">
    <property type="term" value="F:serine-type endopeptidase activity"/>
    <property type="evidence" value="ECO:0007669"/>
    <property type="project" value="UniProtKB-UniRule"/>
</dbReference>
<keyword evidence="5 6" id="KW-0720">Serine protease</keyword>
<dbReference type="PROSITE" id="PS51892">
    <property type="entry name" value="SUBTILASE"/>
    <property type="match status" value="1"/>
</dbReference>
<keyword evidence="2 6" id="KW-0645">Protease</keyword>
<dbReference type="InterPro" id="IPR015500">
    <property type="entry name" value="Peptidase_S8_subtilisin-rel"/>
</dbReference>
<dbReference type="PHI-base" id="PHI:7567"/>
<dbReference type="Gene3D" id="2.40.128.130">
    <property type="entry name" value="Autotransporter beta-domain"/>
    <property type="match status" value="1"/>
</dbReference>
<dbReference type="PROSITE" id="PS00138">
    <property type="entry name" value="SUBTILASE_SER"/>
    <property type="match status" value="1"/>
</dbReference>
<gene>
    <name evidence="10" type="primary">eprS</name>
    <name evidence="10" type="ordered locus">PA14_18630</name>
</gene>
<dbReference type="InterPro" id="IPR036709">
    <property type="entry name" value="Autotransporte_beta_dom_sf"/>
</dbReference>
<dbReference type="SMART" id="SM00869">
    <property type="entry name" value="Autotransporter"/>
    <property type="match status" value="1"/>
</dbReference>
<accession>A0A0H2ZEM3</accession>
<dbReference type="InterPro" id="IPR023828">
    <property type="entry name" value="Peptidase_S8_Ser-AS"/>
</dbReference>
<feature type="chain" id="PRO_5030007696" evidence="8">
    <location>
        <begin position="31"/>
        <end position="995"/>
    </location>
</feature>